<sequence length="138" mass="16094">MIRMGHVSNHSKTNDEPRRDNFMAHEEGTQSNSGSTHPQMPPQSMLEQSKIQQQRNQVCTAHNVAKHESQKEQQIWKKAELPERVHRMKTALHTCFLFLLKVRDKYFSSKQAPPRTEEREIAIQVAGHMGYVPKNFFQ</sequence>
<feature type="region of interest" description="Disordered" evidence="1">
    <location>
        <begin position="25"/>
        <end position="72"/>
    </location>
</feature>
<dbReference type="EMBL" id="AVOT02112235">
    <property type="protein sequence ID" value="MBW0582322.1"/>
    <property type="molecule type" value="Genomic_DNA"/>
</dbReference>
<dbReference type="AlphaFoldDB" id="A0A9Q3Q401"/>
<evidence type="ECO:0000256" key="1">
    <source>
        <dbReference type="SAM" id="MobiDB-lite"/>
    </source>
</evidence>
<organism evidence="2 3">
    <name type="scientific">Austropuccinia psidii MF-1</name>
    <dbReference type="NCBI Taxonomy" id="1389203"/>
    <lineage>
        <taxon>Eukaryota</taxon>
        <taxon>Fungi</taxon>
        <taxon>Dikarya</taxon>
        <taxon>Basidiomycota</taxon>
        <taxon>Pucciniomycotina</taxon>
        <taxon>Pucciniomycetes</taxon>
        <taxon>Pucciniales</taxon>
        <taxon>Sphaerophragmiaceae</taxon>
        <taxon>Austropuccinia</taxon>
    </lineage>
</organism>
<dbReference type="Proteomes" id="UP000765509">
    <property type="component" value="Unassembled WGS sequence"/>
</dbReference>
<keyword evidence="3" id="KW-1185">Reference proteome</keyword>
<protein>
    <submittedName>
        <fullName evidence="2">Uncharacterized protein</fullName>
    </submittedName>
</protein>
<feature type="compositionally biased region" description="Polar residues" evidence="1">
    <location>
        <begin position="45"/>
        <end position="60"/>
    </location>
</feature>
<gene>
    <name evidence="2" type="ORF">O181_122037</name>
</gene>
<feature type="region of interest" description="Disordered" evidence="1">
    <location>
        <begin position="1"/>
        <end position="20"/>
    </location>
</feature>
<feature type="compositionally biased region" description="Polar residues" evidence="1">
    <location>
        <begin position="29"/>
        <end position="38"/>
    </location>
</feature>
<evidence type="ECO:0000313" key="2">
    <source>
        <dbReference type="EMBL" id="MBW0582322.1"/>
    </source>
</evidence>
<evidence type="ECO:0000313" key="3">
    <source>
        <dbReference type="Proteomes" id="UP000765509"/>
    </source>
</evidence>
<name>A0A9Q3Q401_9BASI</name>
<reference evidence="2" key="1">
    <citation type="submission" date="2021-03" db="EMBL/GenBank/DDBJ databases">
        <title>Draft genome sequence of rust myrtle Austropuccinia psidii MF-1, a brazilian biotype.</title>
        <authorList>
            <person name="Quecine M.C."/>
            <person name="Pachon D.M.R."/>
            <person name="Bonatelli M.L."/>
            <person name="Correr F.H."/>
            <person name="Franceschini L.M."/>
            <person name="Leite T.F."/>
            <person name="Margarido G.R.A."/>
            <person name="Almeida C.A."/>
            <person name="Ferrarezi J.A."/>
            <person name="Labate C.A."/>
        </authorList>
    </citation>
    <scope>NUCLEOTIDE SEQUENCE</scope>
    <source>
        <strain evidence="2">MF-1</strain>
    </source>
</reference>
<proteinExistence type="predicted"/>
<accession>A0A9Q3Q401</accession>
<comment type="caution">
    <text evidence="2">The sequence shown here is derived from an EMBL/GenBank/DDBJ whole genome shotgun (WGS) entry which is preliminary data.</text>
</comment>